<evidence type="ECO:0000313" key="4">
    <source>
        <dbReference type="Proteomes" id="UP000463051"/>
    </source>
</evidence>
<dbReference type="GO" id="GO:0016491">
    <property type="term" value="F:oxidoreductase activity"/>
    <property type="evidence" value="ECO:0007669"/>
    <property type="project" value="UniProtKB-KW"/>
</dbReference>
<dbReference type="PANTHER" id="PTHR24320:SF152">
    <property type="entry name" value="SHORT-CHAIN DEHYDROGENASE_REDUCTASE FAMILY PROTEIN"/>
    <property type="match status" value="1"/>
</dbReference>
<comment type="similarity">
    <text evidence="1">Belongs to the short-chain dehydrogenases/reductases (SDR) family.</text>
</comment>
<dbReference type="Proteomes" id="UP000463051">
    <property type="component" value="Unassembled WGS sequence"/>
</dbReference>
<dbReference type="InterPro" id="IPR002347">
    <property type="entry name" value="SDR_fam"/>
</dbReference>
<dbReference type="Gene3D" id="3.40.50.720">
    <property type="entry name" value="NAD(P)-binding Rossmann-like Domain"/>
    <property type="match status" value="1"/>
</dbReference>
<dbReference type="Pfam" id="PF00106">
    <property type="entry name" value="adh_short"/>
    <property type="match status" value="1"/>
</dbReference>
<keyword evidence="4" id="KW-1185">Reference proteome</keyword>
<dbReference type="RefSeq" id="WP_154121850.1">
    <property type="nucleotide sequence ID" value="NZ_WJXB01000013.1"/>
</dbReference>
<evidence type="ECO:0000313" key="3">
    <source>
        <dbReference type="EMBL" id="MRN56367.1"/>
    </source>
</evidence>
<dbReference type="PANTHER" id="PTHR24320">
    <property type="entry name" value="RETINOL DEHYDROGENASE"/>
    <property type="match status" value="1"/>
</dbReference>
<keyword evidence="2" id="KW-0560">Oxidoreductase</keyword>
<dbReference type="AlphaFoldDB" id="A0A7X2HA55"/>
<dbReference type="PRINTS" id="PR00081">
    <property type="entry name" value="GDHRDH"/>
</dbReference>
<dbReference type="InterPro" id="IPR036291">
    <property type="entry name" value="NAD(P)-bd_dom_sf"/>
</dbReference>
<sequence>MEKRTVIITGGNSGLGYQCAKNIAKSDPGYHIILACRNAKKADMAAETLKVETNNLNISTMDLDLASLSSIRMFYQAFSRADLPPLYAVVCNAGIGAGGVPGQVYTKDGIEMIFGVNHLGHFLLTNLLLNRMGKNGRIVFVSSDMHEPPAFLRIKVRYENARAISAAKPGILQYGTSKLCNLYCSYEMARLIETKTDRKITVNAFNPGAMSDTNFVRVEGSALLQGILRVFSRIMNHIVGKPSTSIKSGAALASLVTEASFDTMSGKYVDRGEITKSSTLSYSKDNARELWKTSMELSQLRISETIFENEN</sequence>
<evidence type="ECO:0000256" key="1">
    <source>
        <dbReference type="ARBA" id="ARBA00006484"/>
    </source>
</evidence>
<dbReference type="EMBL" id="WJXB01000013">
    <property type="protein sequence ID" value="MRN56367.1"/>
    <property type="molecule type" value="Genomic_DNA"/>
</dbReference>
<comment type="caution">
    <text evidence="3">The sequence shown here is derived from an EMBL/GenBank/DDBJ whole genome shotgun (WGS) entry which is preliminary data.</text>
</comment>
<evidence type="ECO:0000256" key="2">
    <source>
        <dbReference type="ARBA" id="ARBA00023002"/>
    </source>
</evidence>
<protein>
    <submittedName>
        <fullName evidence="3">SDR family NAD(P)-dependent oxidoreductase</fullName>
    </submittedName>
</protein>
<reference evidence="3 4" key="1">
    <citation type="submission" date="2019-11" db="EMBL/GenBank/DDBJ databases">
        <title>Paenibacillus monticola sp. nov., a novel PGPR strain isolated from mountain sample in China.</title>
        <authorList>
            <person name="Zhao Q."/>
            <person name="Li H.-P."/>
            <person name="Zhang J.-L."/>
        </authorList>
    </citation>
    <scope>NUCLEOTIDE SEQUENCE [LARGE SCALE GENOMIC DNA]</scope>
    <source>
        <strain evidence="3 4">LC-T2</strain>
    </source>
</reference>
<gene>
    <name evidence="3" type="ORF">GJB61_25665</name>
</gene>
<dbReference type="SUPFAM" id="SSF51735">
    <property type="entry name" value="NAD(P)-binding Rossmann-fold domains"/>
    <property type="match status" value="1"/>
</dbReference>
<accession>A0A7X2HA55</accession>
<proteinExistence type="inferred from homology"/>
<name>A0A7X2HA55_9BACL</name>
<organism evidence="3 4">
    <name type="scientific">Paenibacillus monticola</name>
    <dbReference type="NCBI Taxonomy" id="2666075"/>
    <lineage>
        <taxon>Bacteria</taxon>
        <taxon>Bacillati</taxon>
        <taxon>Bacillota</taxon>
        <taxon>Bacilli</taxon>
        <taxon>Bacillales</taxon>
        <taxon>Paenibacillaceae</taxon>
        <taxon>Paenibacillus</taxon>
    </lineage>
</organism>